<dbReference type="PROSITE" id="PS51197">
    <property type="entry name" value="HTH_RRF2_2"/>
    <property type="match status" value="1"/>
</dbReference>
<evidence type="ECO:0000313" key="1">
    <source>
        <dbReference type="EMBL" id="BDE97840.1"/>
    </source>
</evidence>
<dbReference type="PROSITE" id="PS01332">
    <property type="entry name" value="HTH_RRF2_1"/>
    <property type="match status" value="1"/>
</dbReference>
<name>A0ABN6MIP5_9ACTN</name>
<dbReference type="PANTHER" id="PTHR33221">
    <property type="entry name" value="WINGED HELIX-TURN-HELIX TRANSCRIPTIONAL REGULATOR, RRF2 FAMILY"/>
    <property type="match status" value="1"/>
</dbReference>
<dbReference type="NCBIfam" id="TIGR00738">
    <property type="entry name" value="rrf2_super"/>
    <property type="match status" value="1"/>
</dbReference>
<dbReference type="Pfam" id="PF02082">
    <property type="entry name" value="Rrf2"/>
    <property type="match status" value="1"/>
</dbReference>
<dbReference type="Proteomes" id="UP001320544">
    <property type="component" value="Chromosome"/>
</dbReference>
<dbReference type="EMBL" id="AP025564">
    <property type="protein sequence ID" value="BDE97840.1"/>
    <property type="molecule type" value="Genomic_DNA"/>
</dbReference>
<evidence type="ECO:0008006" key="3">
    <source>
        <dbReference type="Google" id="ProtNLM"/>
    </source>
</evidence>
<dbReference type="InterPro" id="IPR036390">
    <property type="entry name" value="WH_DNA-bd_sf"/>
</dbReference>
<proteinExistence type="predicted"/>
<evidence type="ECO:0000313" key="2">
    <source>
        <dbReference type="Proteomes" id="UP001320544"/>
    </source>
</evidence>
<dbReference type="InterPro" id="IPR000944">
    <property type="entry name" value="Tscrpt_reg_Rrf2"/>
</dbReference>
<dbReference type="SUPFAM" id="SSF46785">
    <property type="entry name" value="Winged helix' DNA-binding domain"/>
    <property type="match status" value="1"/>
</dbReference>
<dbReference type="InterPro" id="IPR036388">
    <property type="entry name" value="WH-like_DNA-bd_sf"/>
</dbReference>
<reference evidence="1 2" key="1">
    <citation type="submission" date="2022-01" db="EMBL/GenBank/DDBJ databases">
        <title>Novel bile acid biosynthetic pathways are enriched in the microbiome of centenarians.</title>
        <authorList>
            <person name="Sato Y."/>
            <person name="Atarashi K."/>
            <person name="Plichta R.D."/>
            <person name="Arai Y."/>
            <person name="Sasajima S."/>
            <person name="Kearney M.S."/>
            <person name="Suda W."/>
            <person name="Takeshita K."/>
            <person name="Sasaki T."/>
            <person name="Okamoto S."/>
            <person name="Skelly N.A."/>
            <person name="Okamura Y."/>
            <person name="Vlamakis H."/>
            <person name="Li Y."/>
            <person name="Tanoue T."/>
            <person name="Takei H."/>
            <person name="Nittono H."/>
            <person name="Narushima S."/>
            <person name="Irie J."/>
            <person name="Itoh H."/>
            <person name="Moriya K."/>
            <person name="Sugiura Y."/>
            <person name="Suematsu M."/>
            <person name="Moritoki N."/>
            <person name="Shibata S."/>
            <person name="Littman R.D."/>
            <person name="Fischbach A.M."/>
            <person name="Uwamino Y."/>
            <person name="Inoue T."/>
            <person name="Honda A."/>
            <person name="Hattori M."/>
            <person name="Murai T."/>
            <person name="Xavier J.R."/>
            <person name="Hirose N."/>
            <person name="Honda K."/>
        </authorList>
    </citation>
    <scope>NUCLEOTIDE SEQUENCE [LARGE SCALE GENOMIC DNA]</scope>
    <source>
        <strain evidence="1 2">CE91-St30</strain>
    </source>
</reference>
<gene>
    <name evidence="1" type="ORF">CE91St30_31730</name>
</gene>
<sequence>MRIKATTDYAIRAVLYLAVKGEQCSSREISEAMHIPRDLLVQIAIRLRQASILAAQSGKYGGYSLMKKPADITLYDVVSAMEDEPALPGQDSFCEVTDKGAAELVVGTYQMLQTGLEKSLASTTIEQIAEKKAIPQPEFATA</sequence>
<protein>
    <recommendedName>
        <fullName evidence="3">BadM/Rrf2 family transcriptional regulator</fullName>
    </recommendedName>
</protein>
<accession>A0ABN6MIP5</accession>
<keyword evidence="2" id="KW-1185">Reference proteome</keyword>
<dbReference type="PANTHER" id="PTHR33221:SF2">
    <property type="entry name" value="TRANSCRIPTIONAL REGULATOR"/>
    <property type="match status" value="1"/>
</dbReference>
<dbReference type="InterPro" id="IPR030489">
    <property type="entry name" value="TR_Rrf2-type_CS"/>
</dbReference>
<organism evidence="1 2">
    <name type="scientific">Raoultibacter timonensis</name>
    <dbReference type="NCBI Taxonomy" id="1907662"/>
    <lineage>
        <taxon>Bacteria</taxon>
        <taxon>Bacillati</taxon>
        <taxon>Actinomycetota</taxon>
        <taxon>Coriobacteriia</taxon>
        <taxon>Eggerthellales</taxon>
        <taxon>Eggerthellaceae</taxon>
        <taxon>Raoultibacter</taxon>
    </lineage>
</organism>
<dbReference type="RefSeq" id="WP_244387292.1">
    <property type="nucleotide sequence ID" value="NZ_AP025564.1"/>
</dbReference>
<dbReference type="Gene3D" id="1.10.10.10">
    <property type="entry name" value="Winged helix-like DNA-binding domain superfamily/Winged helix DNA-binding domain"/>
    <property type="match status" value="1"/>
</dbReference>